<dbReference type="AlphaFoldDB" id="G5BM70"/>
<dbReference type="EMBL" id="JH170987">
    <property type="protein sequence ID" value="EHB10381.1"/>
    <property type="molecule type" value="Genomic_DNA"/>
</dbReference>
<evidence type="ECO:0000313" key="2">
    <source>
        <dbReference type="EMBL" id="EHB10381.1"/>
    </source>
</evidence>
<evidence type="ECO:0000313" key="3">
    <source>
        <dbReference type="Proteomes" id="UP000006813"/>
    </source>
</evidence>
<accession>G5BM70</accession>
<gene>
    <name evidence="2" type="ORF">GW7_21545</name>
</gene>
<dbReference type="InParanoid" id="G5BM70"/>
<protein>
    <submittedName>
        <fullName evidence="2">Uncharacterized protein</fullName>
    </submittedName>
</protein>
<dbReference type="Proteomes" id="UP000006813">
    <property type="component" value="Unassembled WGS sequence"/>
</dbReference>
<proteinExistence type="predicted"/>
<name>G5BM70_HETGA</name>
<organism evidence="2 3">
    <name type="scientific">Heterocephalus glaber</name>
    <name type="common">Naked mole rat</name>
    <dbReference type="NCBI Taxonomy" id="10181"/>
    <lineage>
        <taxon>Eukaryota</taxon>
        <taxon>Metazoa</taxon>
        <taxon>Chordata</taxon>
        <taxon>Craniata</taxon>
        <taxon>Vertebrata</taxon>
        <taxon>Euteleostomi</taxon>
        <taxon>Mammalia</taxon>
        <taxon>Eutheria</taxon>
        <taxon>Euarchontoglires</taxon>
        <taxon>Glires</taxon>
        <taxon>Rodentia</taxon>
        <taxon>Hystricomorpha</taxon>
        <taxon>Bathyergidae</taxon>
        <taxon>Heterocephalus</taxon>
    </lineage>
</organism>
<feature type="region of interest" description="Disordered" evidence="1">
    <location>
        <begin position="46"/>
        <end position="68"/>
    </location>
</feature>
<sequence>MGASSLADSGVPDPSLEKRVRGAGTVVRCPELLCFGCLQLGWAGGKHAPSRKGNPRSQPQESPSPHHILKEERCFPDLQARMQGHLKPPLKTSIQMPRKARCNPGRSLLLPAALLRATCESQGANLTFKSAPGSGSHSQTAKETKSLERALQYPLLLTGWLLYYL</sequence>
<evidence type="ECO:0000256" key="1">
    <source>
        <dbReference type="SAM" id="MobiDB-lite"/>
    </source>
</evidence>
<reference evidence="2 3" key="1">
    <citation type="journal article" date="2011" name="Nature">
        <title>Genome sequencing reveals insights into physiology and longevity of the naked mole rat.</title>
        <authorList>
            <person name="Kim E.B."/>
            <person name="Fang X."/>
            <person name="Fushan A.A."/>
            <person name="Huang Z."/>
            <person name="Lobanov A.V."/>
            <person name="Han L."/>
            <person name="Marino S.M."/>
            <person name="Sun X."/>
            <person name="Turanov A.A."/>
            <person name="Yang P."/>
            <person name="Yim S.H."/>
            <person name="Zhao X."/>
            <person name="Kasaikina M.V."/>
            <person name="Stoletzki N."/>
            <person name="Peng C."/>
            <person name="Polak P."/>
            <person name="Xiong Z."/>
            <person name="Kiezun A."/>
            <person name="Zhu Y."/>
            <person name="Chen Y."/>
            <person name="Kryukov G.V."/>
            <person name="Zhang Q."/>
            <person name="Peshkin L."/>
            <person name="Yang L."/>
            <person name="Bronson R.T."/>
            <person name="Buffenstein R."/>
            <person name="Wang B."/>
            <person name="Han C."/>
            <person name="Li Q."/>
            <person name="Chen L."/>
            <person name="Zhao W."/>
            <person name="Sunyaev S.R."/>
            <person name="Park T.J."/>
            <person name="Zhang G."/>
            <person name="Wang J."/>
            <person name="Gladyshev V.N."/>
        </authorList>
    </citation>
    <scope>NUCLEOTIDE SEQUENCE [LARGE SCALE GENOMIC DNA]</scope>
</reference>